<sequence length="58" mass="6489">MFKLWADGGFMSRQSAHIGVAPHAWLQHNMPWLGLVALLLGLFRDSDEIGFDPDDHNG</sequence>
<name>A0A1M5DNY8_9HYPH</name>
<evidence type="ECO:0000313" key="2">
    <source>
        <dbReference type="Proteomes" id="UP000184533"/>
    </source>
</evidence>
<protein>
    <submittedName>
        <fullName evidence="1">Uncharacterized protein</fullName>
    </submittedName>
</protein>
<dbReference type="EMBL" id="FQVC01000011">
    <property type="protein sequence ID" value="SHF68492.1"/>
    <property type="molecule type" value="Genomic_DNA"/>
</dbReference>
<gene>
    <name evidence="1" type="ORF">SAMN02745223_03319</name>
</gene>
<organism evidence="1 2">
    <name type="scientific">Devosia limi DSM 17137</name>
    <dbReference type="NCBI Taxonomy" id="1121477"/>
    <lineage>
        <taxon>Bacteria</taxon>
        <taxon>Pseudomonadati</taxon>
        <taxon>Pseudomonadota</taxon>
        <taxon>Alphaproteobacteria</taxon>
        <taxon>Hyphomicrobiales</taxon>
        <taxon>Devosiaceae</taxon>
        <taxon>Devosia</taxon>
    </lineage>
</organism>
<dbReference type="OrthoDB" id="1347134at28211"/>
<dbReference type="AlphaFoldDB" id="A0A1M5DNY8"/>
<evidence type="ECO:0000313" key="1">
    <source>
        <dbReference type="EMBL" id="SHF68492.1"/>
    </source>
</evidence>
<proteinExistence type="predicted"/>
<accession>A0A1M5DNY8</accession>
<dbReference type="Proteomes" id="UP000184533">
    <property type="component" value="Unassembled WGS sequence"/>
</dbReference>
<dbReference type="RefSeq" id="WP_160300106.1">
    <property type="nucleotide sequence ID" value="NZ_FQVC01000011.1"/>
</dbReference>
<reference evidence="1 2" key="1">
    <citation type="submission" date="2016-11" db="EMBL/GenBank/DDBJ databases">
        <authorList>
            <person name="Jaros S."/>
            <person name="Januszkiewicz K."/>
            <person name="Wedrychowicz H."/>
        </authorList>
    </citation>
    <scope>NUCLEOTIDE SEQUENCE [LARGE SCALE GENOMIC DNA]</scope>
    <source>
        <strain evidence="1 2">DSM 17137</strain>
    </source>
</reference>